<dbReference type="EMBL" id="WKJJ01000006">
    <property type="protein sequence ID" value="MRV72386.1"/>
    <property type="molecule type" value="Genomic_DNA"/>
</dbReference>
<dbReference type="GO" id="GO:0008483">
    <property type="term" value="F:transaminase activity"/>
    <property type="evidence" value="ECO:0007669"/>
    <property type="project" value="UniProtKB-KW"/>
</dbReference>
<comment type="caution">
    <text evidence="5">The sequence shown here is derived from an EMBL/GenBank/DDBJ whole genome shotgun (WGS) entry which is preliminary data.</text>
</comment>
<dbReference type="RefSeq" id="WP_154373869.1">
    <property type="nucleotide sequence ID" value="NZ_WKJJ01000006.1"/>
</dbReference>
<evidence type="ECO:0000256" key="1">
    <source>
        <dbReference type="ARBA" id="ARBA00037999"/>
    </source>
</evidence>
<dbReference type="InterPro" id="IPR015424">
    <property type="entry name" value="PyrdxlP-dep_Trfase"/>
</dbReference>
<keyword evidence="6" id="KW-1185">Reference proteome</keyword>
<dbReference type="InterPro" id="IPR000653">
    <property type="entry name" value="DegT/StrS_aminotransferase"/>
</dbReference>
<dbReference type="AlphaFoldDB" id="A0A7X2IM56"/>
<gene>
    <name evidence="5" type="ORF">GJ700_11765</name>
</gene>
<feature type="active site" description="Proton acceptor" evidence="2">
    <location>
        <position position="202"/>
    </location>
</feature>
<keyword evidence="5" id="KW-0032">Aminotransferase</keyword>
<dbReference type="CDD" id="cd00616">
    <property type="entry name" value="AHBA_syn"/>
    <property type="match status" value="1"/>
</dbReference>
<name>A0A7X2IM56_9BURK</name>
<evidence type="ECO:0000256" key="2">
    <source>
        <dbReference type="PIRSR" id="PIRSR000390-1"/>
    </source>
</evidence>
<proteinExistence type="inferred from homology"/>
<dbReference type="GO" id="GO:0000271">
    <property type="term" value="P:polysaccharide biosynthetic process"/>
    <property type="evidence" value="ECO:0007669"/>
    <property type="project" value="TreeGrafter"/>
</dbReference>
<accession>A0A7X2IM56</accession>
<reference evidence="5 6" key="1">
    <citation type="submission" date="2019-11" db="EMBL/GenBank/DDBJ databases">
        <title>Novel species isolated from a subtropical stream in China.</title>
        <authorList>
            <person name="Lu H."/>
        </authorList>
    </citation>
    <scope>NUCLEOTIDE SEQUENCE [LARGE SCALE GENOMIC DNA]</scope>
    <source>
        <strain evidence="5 6">FT92W</strain>
    </source>
</reference>
<dbReference type="SUPFAM" id="SSF53383">
    <property type="entry name" value="PLP-dependent transferases"/>
    <property type="match status" value="1"/>
</dbReference>
<protein>
    <submittedName>
        <fullName evidence="5">Glutamine--scyllo-inositol aminotransferase</fullName>
    </submittedName>
</protein>
<sequence>MSPPLAIHGGQPVREGGWPVWPIPAPGALNALNEVLHSGRWSISGPYRGQASFDRRFAESFAQYHDVPHCVPAASGTASLMMALEACGVGAGDEVITPALSWVASASTILGVNAIPVFADVDPHTLCIDPDSVERLISPATKAIVVVHLYSGVADMERLTRIAERASIKLIEDCAQSHGAQYKSRKVGTFGHVGAFSMHHTKVLTCGEGGATITSDAELARRLQCLRADGRRYAADAPRRGYSELIETGEPMGSNRALSEFQSALLIEQLALLDGQNETRRRNAALLDRYMAEIGIQTQQSAPGTTLRTYSSYVATFPEERLKGADIAAVGEALSAELGMLVRPVYPPIYANRLYQPRSRRRFALGGDYPARIDAEQFALPVANDIARRSVAFHHAALLGPGSDMADVATAFERVIKQVADIRSHQP</sequence>
<comment type="similarity">
    <text evidence="1 4">Belongs to the DegT/DnrJ/EryC1 family.</text>
</comment>
<dbReference type="InterPro" id="IPR015422">
    <property type="entry name" value="PyrdxlP-dep_Trfase_small"/>
</dbReference>
<evidence type="ECO:0000313" key="5">
    <source>
        <dbReference type="EMBL" id="MRV72386.1"/>
    </source>
</evidence>
<organism evidence="5 6">
    <name type="scientific">Pseudoduganella rivuli</name>
    <dbReference type="NCBI Taxonomy" id="2666085"/>
    <lineage>
        <taxon>Bacteria</taxon>
        <taxon>Pseudomonadati</taxon>
        <taxon>Pseudomonadota</taxon>
        <taxon>Betaproteobacteria</taxon>
        <taxon>Burkholderiales</taxon>
        <taxon>Oxalobacteraceae</taxon>
        <taxon>Telluria group</taxon>
        <taxon>Pseudoduganella</taxon>
    </lineage>
</organism>
<keyword evidence="3 4" id="KW-0663">Pyridoxal phosphate</keyword>
<dbReference type="GO" id="GO:0030170">
    <property type="term" value="F:pyridoxal phosphate binding"/>
    <property type="evidence" value="ECO:0007669"/>
    <property type="project" value="TreeGrafter"/>
</dbReference>
<evidence type="ECO:0000256" key="3">
    <source>
        <dbReference type="PIRSR" id="PIRSR000390-2"/>
    </source>
</evidence>
<evidence type="ECO:0000313" key="6">
    <source>
        <dbReference type="Proteomes" id="UP000446768"/>
    </source>
</evidence>
<dbReference type="PIRSF" id="PIRSF000390">
    <property type="entry name" value="PLP_StrS"/>
    <property type="match status" value="1"/>
</dbReference>
<keyword evidence="5" id="KW-0808">Transferase</keyword>
<dbReference type="InterPro" id="IPR015421">
    <property type="entry name" value="PyrdxlP-dep_Trfase_major"/>
</dbReference>
<dbReference type="Pfam" id="PF01041">
    <property type="entry name" value="DegT_DnrJ_EryC1"/>
    <property type="match status" value="1"/>
</dbReference>
<dbReference type="Gene3D" id="3.40.640.10">
    <property type="entry name" value="Type I PLP-dependent aspartate aminotransferase-like (Major domain)"/>
    <property type="match status" value="1"/>
</dbReference>
<feature type="modified residue" description="N6-(pyridoxal phosphate)lysine" evidence="3">
    <location>
        <position position="202"/>
    </location>
</feature>
<evidence type="ECO:0000256" key="4">
    <source>
        <dbReference type="RuleBase" id="RU004508"/>
    </source>
</evidence>
<dbReference type="Gene3D" id="3.90.1150.10">
    <property type="entry name" value="Aspartate Aminotransferase, domain 1"/>
    <property type="match status" value="1"/>
</dbReference>
<dbReference type="Proteomes" id="UP000446768">
    <property type="component" value="Unassembled WGS sequence"/>
</dbReference>
<dbReference type="PANTHER" id="PTHR30244:SF34">
    <property type="entry name" value="DTDP-4-AMINO-4,6-DIDEOXYGALACTOSE TRANSAMINASE"/>
    <property type="match status" value="1"/>
</dbReference>
<dbReference type="PANTHER" id="PTHR30244">
    <property type="entry name" value="TRANSAMINASE"/>
    <property type="match status" value="1"/>
</dbReference>